<dbReference type="EMBL" id="JAJLJH010000001">
    <property type="protein sequence ID" value="MCK9685352.1"/>
    <property type="molecule type" value="Genomic_DNA"/>
</dbReference>
<dbReference type="InterPro" id="IPR036777">
    <property type="entry name" value="Channel_Tsx-like_sf"/>
</dbReference>
<gene>
    <name evidence="2" type="ORF">LPC04_06440</name>
</gene>
<feature type="chain" id="PRO_5040915827" description="Porin" evidence="1">
    <location>
        <begin position="29"/>
        <end position="327"/>
    </location>
</feature>
<sequence length="327" mass="35338">MQSTITLRVAQAAALTCCLVGGAQAQHAAEDNTHLPPAQETHGAPPTNWNDTFVGYRYSNNFHFPGSSAKVAQNIGSLTTTGGFGLGSYYFNVDYLVSDRNNPEASADGINGVGTHGAQETYSVGHVEWSGSKILHQHLGVGFIRDFGLTTGYEWGTKDDQFEQRAKMWMLGLTAEFAVPGYWNLTVGARNEQNYNGITGVDLHYKTAWHVDSAWMIPINGAPVPLVFKGFLALTGPKGGDGFDVSTNVPEKTTTETLLRTALMVDIGSLIGHPRTLYIGPGYEYWNHMFGAPSQTGAFDPQTFQTTPVANVGIKRSAAVFVAEAHF</sequence>
<evidence type="ECO:0000313" key="3">
    <source>
        <dbReference type="Proteomes" id="UP001139353"/>
    </source>
</evidence>
<dbReference type="GO" id="GO:0009279">
    <property type="term" value="C:cell outer membrane"/>
    <property type="evidence" value="ECO:0007669"/>
    <property type="project" value="InterPro"/>
</dbReference>
<dbReference type="RefSeq" id="WP_275681358.1">
    <property type="nucleotide sequence ID" value="NZ_JAJLJH010000001.1"/>
</dbReference>
<name>A0A9X2BYF9_9BURK</name>
<evidence type="ECO:0008006" key="4">
    <source>
        <dbReference type="Google" id="ProtNLM"/>
    </source>
</evidence>
<keyword evidence="1" id="KW-0732">Signal</keyword>
<proteinExistence type="predicted"/>
<evidence type="ECO:0000256" key="1">
    <source>
        <dbReference type="SAM" id="SignalP"/>
    </source>
</evidence>
<dbReference type="Gene3D" id="2.40.230.20">
    <property type="entry name" value="Nucleoside-specific channel-forming protein, Tsx-like"/>
    <property type="match status" value="1"/>
</dbReference>
<evidence type="ECO:0000313" key="2">
    <source>
        <dbReference type="EMBL" id="MCK9685352.1"/>
    </source>
</evidence>
<accession>A0A9X2BYF9</accession>
<comment type="caution">
    <text evidence="2">The sequence shown here is derived from an EMBL/GenBank/DDBJ whole genome shotgun (WGS) entry which is preliminary data.</text>
</comment>
<dbReference type="Proteomes" id="UP001139353">
    <property type="component" value="Unassembled WGS sequence"/>
</dbReference>
<feature type="signal peptide" evidence="1">
    <location>
        <begin position="1"/>
        <end position="28"/>
    </location>
</feature>
<protein>
    <recommendedName>
        <fullName evidence="4">Porin</fullName>
    </recommendedName>
</protein>
<dbReference type="SUPFAM" id="SSF111364">
    <property type="entry name" value="Tsx-like channel"/>
    <property type="match status" value="1"/>
</dbReference>
<organism evidence="2 3">
    <name type="scientific">Scleromatobacter humisilvae</name>
    <dbReference type="NCBI Taxonomy" id="2897159"/>
    <lineage>
        <taxon>Bacteria</taxon>
        <taxon>Pseudomonadati</taxon>
        <taxon>Pseudomonadota</taxon>
        <taxon>Betaproteobacteria</taxon>
        <taxon>Burkholderiales</taxon>
        <taxon>Sphaerotilaceae</taxon>
        <taxon>Scleromatobacter</taxon>
    </lineage>
</organism>
<keyword evidence="3" id="KW-1185">Reference proteome</keyword>
<dbReference type="AlphaFoldDB" id="A0A9X2BYF9"/>
<reference evidence="2" key="1">
    <citation type="submission" date="2021-11" db="EMBL/GenBank/DDBJ databases">
        <title>BS-T2-15 a new species belonging to the Comamonadaceae family isolated from the soil of a French oak forest.</title>
        <authorList>
            <person name="Mieszkin S."/>
            <person name="Alain K."/>
        </authorList>
    </citation>
    <scope>NUCLEOTIDE SEQUENCE</scope>
    <source>
        <strain evidence="2">BS-T2-15</strain>
    </source>
</reference>